<organism evidence="1 2">
    <name type="scientific">Paenibacillus solisilvae</name>
    <dbReference type="NCBI Taxonomy" id="2486751"/>
    <lineage>
        <taxon>Bacteria</taxon>
        <taxon>Bacillati</taxon>
        <taxon>Bacillota</taxon>
        <taxon>Bacilli</taxon>
        <taxon>Bacillales</taxon>
        <taxon>Paenibacillaceae</taxon>
        <taxon>Paenibacillus</taxon>
    </lineage>
</organism>
<name>A0ABW0W2S6_9BACL</name>
<dbReference type="EMBL" id="JBHSOW010000066">
    <property type="protein sequence ID" value="MFC5651011.1"/>
    <property type="molecule type" value="Genomic_DNA"/>
</dbReference>
<protein>
    <recommendedName>
        <fullName evidence="3">DUF3387 domain-containing protein</fullName>
    </recommendedName>
</protein>
<evidence type="ECO:0000313" key="2">
    <source>
        <dbReference type="Proteomes" id="UP001596047"/>
    </source>
</evidence>
<proteinExistence type="predicted"/>
<accession>A0ABW0W2S6</accession>
<dbReference type="Proteomes" id="UP001596047">
    <property type="component" value="Unassembled WGS sequence"/>
</dbReference>
<sequence>MADEGRVFTREEVEEAKKEEIRELLIQAFDGQSVLYEIYKKRGWLERILTDKILSMDPEALYISSQVAEICETQDYVIKNKRRDLLDYINPTTMGEGNSKIYKHNYISVFKIKMIIGLTGEGSEYTLPQLKELIYGNITKPAAASDNKAGESNNDLLFQVMKQMDQFKDFYKLIQSGDFFKEVEDRAKAAAQSAAQTLMLESRNDEEVKLQIDDLYQKINAADTSIAEKELLLEKFSELEQGNPSQAFTIRMYKNAAEDRVTKFKQDERELHISKIKERILELFETFENAASENERESIREQLQQISKENTDLHFEIRYWLSTTGKEKKRKGFFGRLFSS</sequence>
<keyword evidence="2" id="KW-1185">Reference proteome</keyword>
<evidence type="ECO:0000313" key="1">
    <source>
        <dbReference type="EMBL" id="MFC5651011.1"/>
    </source>
</evidence>
<reference evidence="2" key="1">
    <citation type="journal article" date="2019" name="Int. J. Syst. Evol. Microbiol.">
        <title>The Global Catalogue of Microorganisms (GCM) 10K type strain sequencing project: providing services to taxonomists for standard genome sequencing and annotation.</title>
        <authorList>
            <consortium name="The Broad Institute Genomics Platform"/>
            <consortium name="The Broad Institute Genome Sequencing Center for Infectious Disease"/>
            <person name="Wu L."/>
            <person name="Ma J."/>
        </authorList>
    </citation>
    <scope>NUCLEOTIDE SEQUENCE [LARGE SCALE GENOMIC DNA]</scope>
    <source>
        <strain evidence="2">CGMCC 1.3240</strain>
    </source>
</reference>
<comment type="caution">
    <text evidence="1">The sequence shown here is derived from an EMBL/GenBank/DDBJ whole genome shotgun (WGS) entry which is preliminary data.</text>
</comment>
<dbReference type="RefSeq" id="WP_379189606.1">
    <property type="nucleotide sequence ID" value="NZ_JBHSOW010000066.1"/>
</dbReference>
<evidence type="ECO:0008006" key="3">
    <source>
        <dbReference type="Google" id="ProtNLM"/>
    </source>
</evidence>
<gene>
    <name evidence="1" type="ORF">ACFPYJ_18245</name>
</gene>